<reference evidence="2" key="1">
    <citation type="submission" date="2008-12" db="EMBL/GenBank/DDBJ databases">
        <title>Complete sequence of Chloroflexus aggregans DSM 9485.</title>
        <authorList>
            <consortium name="US DOE Joint Genome Institute"/>
            <person name="Lucas S."/>
            <person name="Copeland A."/>
            <person name="Lapidus A."/>
            <person name="Glavina del Rio T."/>
            <person name="Dalin E."/>
            <person name="Tice H."/>
            <person name="Pitluck S."/>
            <person name="Foster B."/>
            <person name="Larimer F."/>
            <person name="Land M."/>
            <person name="Hauser L."/>
            <person name="Kyrpides N."/>
            <person name="Mikhailova N."/>
            <person name="Bryant D."/>
            <person name="Richardson P."/>
        </authorList>
    </citation>
    <scope>NUCLEOTIDE SEQUENCE</scope>
    <source>
        <strain evidence="2">DSM 9485</strain>
    </source>
</reference>
<protein>
    <submittedName>
        <fullName evidence="2">Uncharacterized protein</fullName>
    </submittedName>
</protein>
<feature type="compositionally biased region" description="Low complexity" evidence="1">
    <location>
        <begin position="135"/>
        <end position="176"/>
    </location>
</feature>
<feature type="region of interest" description="Disordered" evidence="1">
    <location>
        <begin position="132"/>
        <end position="176"/>
    </location>
</feature>
<dbReference type="OrthoDB" id="3700141at2"/>
<name>B8G8Z6_CHLAD</name>
<evidence type="ECO:0000313" key="2">
    <source>
        <dbReference type="EMBL" id="ACL26271.1"/>
    </source>
</evidence>
<dbReference type="Proteomes" id="UP000002508">
    <property type="component" value="Chromosome"/>
</dbReference>
<proteinExistence type="predicted"/>
<dbReference type="KEGG" id="cag:Cagg_3429"/>
<keyword evidence="3" id="KW-1185">Reference proteome</keyword>
<gene>
    <name evidence="2" type="ordered locus">Cagg_3429</name>
</gene>
<dbReference type="AlphaFoldDB" id="B8G8Z6"/>
<evidence type="ECO:0000313" key="3">
    <source>
        <dbReference type="Proteomes" id="UP000002508"/>
    </source>
</evidence>
<sequence>MSYDPNRQYEVVRYRDELLPDQSVRRIYSNGVTEWRRRLPDGTVAWQDSRGQHGTDELLGEGIVKRVANGRVFYGKEQGYGRTAWMIDGRPTVTVNETSFGGRLGEMLTMVGLTGMMGAIVWPPLMLSPEEEQQLRAAAQQQSSIGSVGSDTGSTSSTSTWSSDSGDGGNADSDFG</sequence>
<dbReference type="HOGENOM" id="CLU_113670_0_0_0"/>
<accession>B8G8Z6</accession>
<organism evidence="2 3">
    <name type="scientific">Chloroflexus aggregans (strain MD-66 / DSM 9485)</name>
    <dbReference type="NCBI Taxonomy" id="326427"/>
    <lineage>
        <taxon>Bacteria</taxon>
        <taxon>Bacillati</taxon>
        <taxon>Chloroflexota</taxon>
        <taxon>Chloroflexia</taxon>
        <taxon>Chloroflexales</taxon>
        <taxon>Chloroflexineae</taxon>
        <taxon>Chloroflexaceae</taxon>
        <taxon>Chloroflexus</taxon>
    </lineage>
</organism>
<dbReference type="RefSeq" id="WP_015942118.1">
    <property type="nucleotide sequence ID" value="NC_011831.1"/>
</dbReference>
<evidence type="ECO:0000256" key="1">
    <source>
        <dbReference type="SAM" id="MobiDB-lite"/>
    </source>
</evidence>
<dbReference type="eggNOG" id="ENOG50340TR">
    <property type="taxonomic scope" value="Bacteria"/>
</dbReference>
<dbReference type="STRING" id="326427.Cagg_3429"/>
<dbReference type="EMBL" id="CP001337">
    <property type="protein sequence ID" value="ACL26271.1"/>
    <property type="molecule type" value="Genomic_DNA"/>
</dbReference>